<evidence type="ECO:0000313" key="2">
    <source>
        <dbReference type="Proteomes" id="UP000054485"/>
    </source>
</evidence>
<dbReference type="Proteomes" id="UP000054485">
    <property type="component" value="Unassembled WGS sequence"/>
</dbReference>
<dbReference type="AlphaFoldDB" id="A0A0D0ARG9"/>
<organism evidence="1 2">
    <name type="scientific">Suillus luteus UH-Slu-Lm8-n1</name>
    <dbReference type="NCBI Taxonomy" id="930992"/>
    <lineage>
        <taxon>Eukaryota</taxon>
        <taxon>Fungi</taxon>
        <taxon>Dikarya</taxon>
        <taxon>Basidiomycota</taxon>
        <taxon>Agaricomycotina</taxon>
        <taxon>Agaricomycetes</taxon>
        <taxon>Agaricomycetidae</taxon>
        <taxon>Boletales</taxon>
        <taxon>Suillineae</taxon>
        <taxon>Suillaceae</taxon>
        <taxon>Suillus</taxon>
    </lineage>
</organism>
<dbReference type="HOGENOM" id="CLU_1195493_0_0_1"/>
<protein>
    <submittedName>
        <fullName evidence="1">Uncharacterized protein</fullName>
    </submittedName>
</protein>
<proteinExistence type="predicted"/>
<name>A0A0D0ARG9_9AGAM</name>
<dbReference type="EMBL" id="KN835738">
    <property type="protein sequence ID" value="KIK34543.1"/>
    <property type="molecule type" value="Genomic_DNA"/>
</dbReference>
<accession>A0A0D0ARG9</accession>
<dbReference type="OrthoDB" id="3253416at2759"/>
<reference evidence="2" key="2">
    <citation type="submission" date="2015-01" db="EMBL/GenBank/DDBJ databases">
        <title>Evolutionary Origins and Diversification of the Mycorrhizal Mutualists.</title>
        <authorList>
            <consortium name="DOE Joint Genome Institute"/>
            <consortium name="Mycorrhizal Genomics Consortium"/>
            <person name="Kohler A."/>
            <person name="Kuo A."/>
            <person name="Nagy L.G."/>
            <person name="Floudas D."/>
            <person name="Copeland A."/>
            <person name="Barry K.W."/>
            <person name="Cichocki N."/>
            <person name="Veneault-Fourrey C."/>
            <person name="LaButti K."/>
            <person name="Lindquist E.A."/>
            <person name="Lipzen A."/>
            <person name="Lundell T."/>
            <person name="Morin E."/>
            <person name="Murat C."/>
            <person name="Riley R."/>
            <person name="Ohm R."/>
            <person name="Sun H."/>
            <person name="Tunlid A."/>
            <person name="Henrissat B."/>
            <person name="Grigoriev I.V."/>
            <person name="Hibbett D.S."/>
            <person name="Martin F."/>
        </authorList>
    </citation>
    <scope>NUCLEOTIDE SEQUENCE [LARGE SCALE GENOMIC DNA]</scope>
    <source>
        <strain evidence="2">UH-Slu-Lm8-n1</strain>
    </source>
</reference>
<reference evidence="1 2" key="1">
    <citation type="submission" date="2014-04" db="EMBL/GenBank/DDBJ databases">
        <authorList>
            <consortium name="DOE Joint Genome Institute"/>
            <person name="Kuo A."/>
            <person name="Ruytinx J."/>
            <person name="Rineau F."/>
            <person name="Colpaert J."/>
            <person name="Kohler A."/>
            <person name="Nagy L.G."/>
            <person name="Floudas D."/>
            <person name="Copeland A."/>
            <person name="Barry K.W."/>
            <person name="Cichocki N."/>
            <person name="Veneault-Fourrey C."/>
            <person name="LaButti K."/>
            <person name="Lindquist E.A."/>
            <person name="Lipzen A."/>
            <person name="Lundell T."/>
            <person name="Morin E."/>
            <person name="Murat C."/>
            <person name="Sun H."/>
            <person name="Tunlid A."/>
            <person name="Henrissat B."/>
            <person name="Grigoriev I.V."/>
            <person name="Hibbett D.S."/>
            <person name="Martin F."/>
            <person name="Nordberg H.P."/>
            <person name="Cantor M.N."/>
            <person name="Hua S.X."/>
        </authorList>
    </citation>
    <scope>NUCLEOTIDE SEQUENCE [LARGE SCALE GENOMIC DNA]</scope>
    <source>
        <strain evidence="1 2">UH-Slu-Lm8-n1</strain>
    </source>
</reference>
<sequence>MSIWKAKHIYAKLLDVQKVARREKLIKLTNDITTVQDAYQEEAHAIAKDNGRGRKGNSIQKLNKENEGCVPEDRLKLPAFIKAHSSQLTSSYLRLMMADKNCLWENVNTLHMSCVKVTHVNPKALQKDVNTTFKTMQTEISIQARTGLERMYLAVWGDIKQFHEPKLFYTAKVESFIKDVLGMEPKHFALKVKSWVVGDFVAQKVSQCLRVFM</sequence>
<gene>
    <name evidence="1" type="ORF">CY34DRAFT_17646</name>
</gene>
<keyword evidence="2" id="KW-1185">Reference proteome</keyword>
<evidence type="ECO:0000313" key="1">
    <source>
        <dbReference type="EMBL" id="KIK34543.1"/>
    </source>
</evidence>
<dbReference type="InParanoid" id="A0A0D0ARG9"/>